<keyword evidence="6" id="KW-0963">Cytoplasm</keyword>
<dbReference type="FunFam" id="3.30.160.20:FF:000004">
    <property type="entry name" value="Peptide chain release factor 1"/>
    <property type="match status" value="1"/>
</dbReference>
<dbReference type="Proteomes" id="UP000284731">
    <property type="component" value="Unassembled WGS sequence"/>
</dbReference>
<dbReference type="SUPFAM" id="SSF75620">
    <property type="entry name" value="Release factor"/>
    <property type="match status" value="1"/>
</dbReference>
<organism evidence="9 10">
    <name type="scientific">Solobacterium moorei</name>
    <dbReference type="NCBI Taxonomy" id="102148"/>
    <lineage>
        <taxon>Bacteria</taxon>
        <taxon>Bacillati</taxon>
        <taxon>Bacillota</taxon>
        <taxon>Erysipelotrichia</taxon>
        <taxon>Erysipelotrichales</taxon>
        <taxon>Erysipelotrichaceae</taxon>
        <taxon>Solobacterium</taxon>
    </lineage>
</organism>
<dbReference type="PROSITE" id="PS00745">
    <property type="entry name" value="RF_PROK_I"/>
    <property type="match status" value="1"/>
</dbReference>
<dbReference type="InterPro" id="IPR004373">
    <property type="entry name" value="RF-1"/>
</dbReference>
<keyword evidence="3 6" id="KW-0488">Methylation</keyword>
<keyword evidence="7" id="KW-0175">Coiled coil</keyword>
<dbReference type="InterPro" id="IPR005139">
    <property type="entry name" value="PCRF"/>
</dbReference>
<sequence length="358" mass="40894">MDAVRTKLREIEKQYKEIVEKLMDEKVMSDPKLLTKLSKEQARLTQPVEAYHQLLELDSRIAQADEMLKENDPELKEMARMEKDECEPEREVLLERIQHLLVPRDPDDDHDVIMEIRGGAGGDEGNIFAGDLYRMYSKYAESKGWKVQVLEASVSEAGGYTQIIFSVKGTDVYKELKFESGVHRVQRVPKTETQGRIHTSTATVLCQPEAEDTDIEIDPKDLTIETHRASGAGGQHINKTDSAVRIVHVPTGITVNCQDGRSQIENRETAMRLIRARVYEELKRIQEEEAGKIRRAKIGTGDRSEKIRTYNYPQNRVTDHRIGLTITQLDRIMEGKLDGVIEGLLAEEEKRKLEETQL</sequence>
<accession>A0A412PCR6</accession>
<dbReference type="PANTHER" id="PTHR43804:SF7">
    <property type="entry name" value="LD18447P"/>
    <property type="match status" value="1"/>
</dbReference>
<dbReference type="Pfam" id="PF00472">
    <property type="entry name" value="RF-1"/>
    <property type="match status" value="1"/>
</dbReference>
<evidence type="ECO:0000256" key="6">
    <source>
        <dbReference type="HAMAP-Rule" id="MF_00093"/>
    </source>
</evidence>
<evidence type="ECO:0000256" key="4">
    <source>
        <dbReference type="ARBA" id="ARBA00022917"/>
    </source>
</evidence>
<dbReference type="InterPro" id="IPR000352">
    <property type="entry name" value="Pep_chain_release_fac_I"/>
</dbReference>
<evidence type="ECO:0000256" key="3">
    <source>
        <dbReference type="ARBA" id="ARBA00022481"/>
    </source>
</evidence>
<dbReference type="Pfam" id="PF03462">
    <property type="entry name" value="PCRF"/>
    <property type="match status" value="1"/>
</dbReference>
<keyword evidence="4 6" id="KW-0648">Protein biosynthesis</keyword>
<evidence type="ECO:0000313" key="9">
    <source>
        <dbReference type="EMBL" id="RGT54889.1"/>
    </source>
</evidence>
<dbReference type="GO" id="GO:0005737">
    <property type="term" value="C:cytoplasm"/>
    <property type="evidence" value="ECO:0007669"/>
    <property type="project" value="UniProtKB-SubCell"/>
</dbReference>
<dbReference type="Gene3D" id="3.30.160.20">
    <property type="match status" value="1"/>
</dbReference>
<dbReference type="FunFam" id="3.30.70.1660:FF:000002">
    <property type="entry name" value="Peptide chain release factor 1"/>
    <property type="match status" value="1"/>
</dbReference>
<evidence type="ECO:0000256" key="2">
    <source>
        <dbReference type="ARBA" id="ARBA00010835"/>
    </source>
</evidence>
<feature type="domain" description="Prokaryotic-type class I peptide chain release factors" evidence="8">
    <location>
        <begin position="228"/>
        <end position="244"/>
    </location>
</feature>
<proteinExistence type="inferred from homology"/>
<reference evidence="9 10" key="1">
    <citation type="submission" date="2018-08" db="EMBL/GenBank/DDBJ databases">
        <title>A genome reference for cultivated species of the human gut microbiota.</title>
        <authorList>
            <person name="Zou Y."/>
            <person name="Xue W."/>
            <person name="Luo G."/>
        </authorList>
    </citation>
    <scope>NUCLEOTIDE SEQUENCE [LARGE SCALE GENOMIC DNA]</scope>
    <source>
        <strain evidence="9 10">AF18-46</strain>
    </source>
</reference>
<dbReference type="PANTHER" id="PTHR43804">
    <property type="entry name" value="LD18447P"/>
    <property type="match status" value="1"/>
</dbReference>
<comment type="PTM">
    <text evidence="6">Methylated by PrmC. Methylation increases the termination efficiency of RF1.</text>
</comment>
<comment type="subcellular location">
    <subcellularLocation>
        <location evidence="6">Cytoplasm</location>
    </subcellularLocation>
</comment>
<comment type="caution">
    <text evidence="9">The sequence shown here is derived from an EMBL/GenBank/DDBJ whole genome shotgun (WGS) entry which is preliminary data.</text>
</comment>
<dbReference type="GO" id="GO:0016149">
    <property type="term" value="F:translation release factor activity, codon specific"/>
    <property type="evidence" value="ECO:0007669"/>
    <property type="project" value="UniProtKB-UniRule"/>
</dbReference>
<evidence type="ECO:0000256" key="1">
    <source>
        <dbReference type="ARBA" id="ARBA00002986"/>
    </source>
</evidence>
<dbReference type="Gene3D" id="6.10.140.1950">
    <property type="match status" value="1"/>
</dbReference>
<dbReference type="NCBIfam" id="NF001859">
    <property type="entry name" value="PRK00591.1"/>
    <property type="match status" value="1"/>
</dbReference>
<comment type="function">
    <text evidence="1 6">Peptide chain release factor 1 directs the termination of translation in response to the peptide chain termination codons UAG and UAA.</text>
</comment>
<dbReference type="NCBIfam" id="TIGR00019">
    <property type="entry name" value="prfA"/>
    <property type="match status" value="1"/>
</dbReference>
<protein>
    <recommendedName>
        <fullName evidence="5 6">Peptide chain release factor 1</fullName>
        <shortName evidence="6">RF-1</shortName>
    </recommendedName>
</protein>
<dbReference type="AlphaFoldDB" id="A0A412PCR6"/>
<gene>
    <name evidence="6 9" type="primary">prfA</name>
    <name evidence="9" type="ORF">DWX20_06885</name>
</gene>
<dbReference type="SMART" id="SM00937">
    <property type="entry name" value="PCRF"/>
    <property type="match status" value="1"/>
</dbReference>
<dbReference type="InterPro" id="IPR050057">
    <property type="entry name" value="Prokaryotic/Mito_RF"/>
</dbReference>
<name>A0A412PCR6_9FIRM</name>
<feature type="coiled-coil region" evidence="7">
    <location>
        <begin position="1"/>
        <end position="28"/>
    </location>
</feature>
<dbReference type="InterPro" id="IPR045853">
    <property type="entry name" value="Pep_chain_release_fac_I_sf"/>
</dbReference>
<evidence type="ECO:0000259" key="8">
    <source>
        <dbReference type="PROSITE" id="PS00745"/>
    </source>
</evidence>
<comment type="similarity">
    <text evidence="2 6">Belongs to the prokaryotic/mitochondrial release factor family.</text>
</comment>
<feature type="modified residue" description="N5-methylglutamine" evidence="6">
    <location>
        <position position="235"/>
    </location>
</feature>
<evidence type="ECO:0000313" key="10">
    <source>
        <dbReference type="Proteomes" id="UP000284731"/>
    </source>
</evidence>
<evidence type="ECO:0000256" key="7">
    <source>
        <dbReference type="SAM" id="Coils"/>
    </source>
</evidence>
<dbReference type="EMBL" id="QRWX01000003">
    <property type="protein sequence ID" value="RGT54889.1"/>
    <property type="molecule type" value="Genomic_DNA"/>
</dbReference>
<dbReference type="RefSeq" id="WP_118764954.1">
    <property type="nucleotide sequence ID" value="NZ_CABJCF010000003.1"/>
</dbReference>
<dbReference type="HAMAP" id="MF_00093">
    <property type="entry name" value="Rel_fac_1"/>
    <property type="match status" value="1"/>
</dbReference>
<evidence type="ECO:0000256" key="5">
    <source>
        <dbReference type="ARBA" id="ARBA00050039"/>
    </source>
</evidence>
<dbReference type="Gene3D" id="3.30.70.1660">
    <property type="match status" value="1"/>
</dbReference>